<dbReference type="Proteomes" id="UP000053257">
    <property type="component" value="Unassembled WGS sequence"/>
</dbReference>
<dbReference type="EMBL" id="KN840495">
    <property type="protein sequence ID" value="KIP07534.1"/>
    <property type="molecule type" value="Genomic_DNA"/>
</dbReference>
<dbReference type="PANTHER" id="PTHR47570:SF1">
    <property type="entry name" value="ZINC ION BINDING PROTEIN"/>
    <property type="match status" value="1"/>
</dbReference>
<dbReference type="HOGENOM" id="CLU_1152025_0_0_1"/>
<evidence type="ECO:0000313" key="2">
    <source>
        <dbReference type="EMBL" id="KIP07534.1"/>
    </source>
</evidence>
<evidence type="ECO:0000313" key="3">
    <source>
        <dbReference type="Proteomes" id="UP000053257"/>
    </source>
</evidence>
<feature type="domain" description="Mitochondrial splicing suppressor 51-like C-terminal" evidence="1">
    <location>
        <begin position="45"/>
        <end position="249"/>
    </location>
</feature>
<proteinExistence type="predicted"/>
<protein>
    <recommendedName>
        <fullName evidence="1">Mitochondrial splicing suppressor 51-like C-terminal domain-containing protein</fullName>
    </recommendedName>
</protein>
<reference evidence="2 3" key="1">
    <citation type="journal article" date="2014" name="PLoS Genet.">
        <title>Analysis of the Phlebiopsis gigantea genome, transcriptome and secretome provides insight into its pioneer colonization strategies of wood.</title>
        <authorList>
            <person name="Hori C."/>
            <person name="Ishida T."/>
            <person name="Igarashi K."/>
            <person name="Samejima M."/>
            <person name="Suzuki H."/>
            <person name="Master E."/>
            <person name="Ferreira P."/>
            <person name="Ruiz-Duenas F.J."/>
            <person name="Held B."/>
            <person name="Canessa P."/>
            <person name="Larrondo L.F."/>
            <person name="Schmoll M."/>
            <person name="Druzhinina I.S."/>
            <person name="Kubicek C.P."/>
            <person name="Gaskell J.A."/>
            <person name="Kersten P."/>
            <person name="St John F."/>
            <person name="Glasner J."/>
            <person name="Sabat G."/>
            <person name="Splinter BonDurant S."/>
            <person name="Syed K."/>
            <person name="Yadav J."/>
            <person name="Mgbeahuruike A.C."/>
            <person name="Kovalchuk A."/>
            <person name="Asiegbu F.O."/>
            <person name="Lackner G."/>
            <person name="Hoffmeister D."/>
            <person name="Rencoret J."/>
            <person name="Gutierrez A."/>
            <person name="Sun H."/>
            <person name="Lindquist E."/>
            <person name="Barry K."/>
            <person name="Riley R."/>
            <person name="Grigoriev I.V."/>
            <person name="Henrissat B."/>
            <person name="Kues U."/>
            <person name="Berka R.M."/>
            <person name="Martinez A.T."/>
            <person name="Covert S.F."/>
            <person name="Blanchette R.A."/>
            <person name="Cullen D."/>
        </authorList>
    </citation>
    <scope>NUCLEOTIDE SEQUENCE [LARGE SCALE GENOMIC DNA]</scope>
    <source>
        <strain evidence="2 3">11061_1 CR5-6</strain>
    </source>
</reference>
<dbReference type="STRING" id="745531.A0A0C3NQS9"/>
<dbReference type="InterPro" id="IPR046824">
    <property type="entry name" value="Mss51-like_C"/>
</dbReference>
<evidence type="ECO:0000259" key="1">
    <source>
        <dbReference type="Pfam" id="PF20179"/>
    </source>
</evidence>
<dbReference type="OrthoDB" id="432970at2759"/>
<keyword evidence="3" id="KW-1185">Reference proteome</keyword>
<dbReference type="AlphaFoldDB" id="A0A0C3NQS9"/>
<gene>
    <name evidence="2" type="ORF">PHLGIDRAFT_89375</name>
</gene>
<sequence>MAQVPDKRRPVLVTDFEGGIKDWDSWYTWRKLPKQSPAALLLSFPLSVYQLLVNTLDVTTPSSGKPDSRVPLCVHLLGPELELNFIPLFSELALLLPYHDITLVMFGPSVAKLMEAAVAEGVDDSPLRRSVEGNMPIFKYDAPDDLGSGSIQIMLHPFATWDQVELEHLKSNHPDRLPDALVALNAGLASYSSWLGVIGTAYERNIPFGVTEYAEQSLEHAIPAATRRPPSPLQEIAFNPFHRPGQRQLPTYKMPNLHNGFTLVV</sequence>
<organism evidence="2 3">
    <name type="scientific">Phlebiopsis gigantea (strain 11061_1 CR5-6)</name>
    <name type="common">White-rot fungus</name>
    <name type="synonym">Peniophora gigantea</name>
    <dbReference type="NCBI Taxonomy" id="745531"/>
    <lineage>
        <taxon>Eukaryota</taxon>
        <taxon>Fungi</taxon>
        <taxon>Dikarya</taxon>
        <taxon>Basidiomycota</taxon>
        <taxon>Agaricomycotina</taxon>
        <taxon>Agaricomycetes</taxon>
        <taxon>Polyporales</taxon>
        <taxon>Phanerochaetaceae</taxon>
        <taxon>Phlebiopsis</taxon>
    </lineage>
</organism>
<name>A0A0C3NQS9_PHLG1</name>
<dbReference type="PANTHER" id="PTHR47570">
    <property type="entry name" value="ZINC ION BINDING PROTEIN"/>
    <property type="match status" value="1"/>
</dbReference>
<feature type="non-terminal residue" evidence="2">
    <location>
        <position position="265"/>
    </location>
</feature>
<accession>A0A0C3NQS9</accession>
<dbReference type="Pfam" id="PF20179">
    <property type="entry name" value="MSS51_C"/>
    <property type="match status" value="1"/>
</dbReference>